<feature type="compositionally biased region" description="Polar residues" evidence="1">
    <location>
        <begin position="283"/>
        <end position="296"/>
    </location>
</feature>
<organism evidence="2 3">
    <name type="scientific">Thanatephorus cucumeris (strain AG1-IB / isolate 7/3/14)</name>
    <name type="common">Lettuce bottom rot fungus</name>
    <name type="synonym">Rhizoctonia solani</name>
    <dbReference type="NCBI Taxonomy" id="1108050"/>
    <lineage>
        <taxon>Eukaryota</taxon>
        <taxon>Fungi</taxon>
        <taxon>Dikarya</taxon>
        <taxon>Basidiomycota</taxon>
        <taxon>Agaricomycotina</taxon>
        <taxon>Agaricomycetes</taxon>
        <taxon>Cantharellales</taxon>
        <taxon>Ceratobasidiaceae</taxon>
        <taxon>Rhizoctonia</taxon>
        <taxon>Rhizoctonia solani AG-1</taxon>
    </lineage>
</organism>
<feature type="region of interest" description="Disordered" evidence="1">
    <location>
        <begin position="1"/>
        <end position="35"/>
    </location>
</feature>
<feature type="compositionally biased region" description="Polar residues" evidence="1">
    <location>
        <begin position="344"/>
        <end position="356"/>
    </location>
</feature>
<feature type="compositionally biased region" description="Low complexity" evidence="1">
    <location>
        <begin position="120"/>
        <end position="135"/>
    </location>
</feature>
<dbReference type="STRING" id="1108050.A0A0B7FEK5"/>
<feature type="region of interest" description="Disordered" evidence="1">
    <location>
        <begin position="110"/>
        <end position="135"/>
    </location>
</feature>
<dbReference type="Proteomes" id="UP000059188">
    <property type="component" value="Unassembled WGS sequence"/>
</dbReference>
<reference evidence="2 3" key="1">
    <citation type="submission" date="2014-11" db="EMBL/GenBank/DDBJ databases">
        <authorList>
            <person name="Wibberg Daniel"/>
        </authorList>
    </citation>
    <scope>NUCLEOTIDE SEQUENCE [LARGE SCALE GENOMIC DNA]</scope>
    <source>
        <strain evidence="2">Rhizoctonia solani AG1-IB 7/3/14</strain>
    </source>
</reference>
<proteinExistence type="predicted"/>
<keyword evidence="3" id="KW-1185">Reference proteome</keyword>
<dbReference type="EMBL" id="LN679101">
    <property type="protein sequence ID" value="CEL55369.1"/>
    <property type="molecule type" value="Genomic_DNA"/>
</dbReference>
<dbReference type="AlphaFoldDB" id="A0A0B7FEK5"/>
<accession>A0A0B7FEK5</accession>
<dbReference type="OrthoDB" id="3981028at2759"/>
<name>A0A0B7FEK5_THACB</name>
<feature type="compositionally biased region" description="Low complexity" evidence="1">
    <location>
        <begin position="297"/>
        <end position="317"/>
    </location>
</feature>
<evidence type="ECO:0000313" key="3">
    <source>
        <dbReference type="Proteomes" id="UP000059188"/>
    </source>
</evidence>
<feature type="region of interest" description="Disordered" evidence="1">
    <location>
        <begin position="272"/>
        <end position="318"/>
    </location>
</feature>
<protein>
    <submittedName>
        <fullName evidence="2">Uncharacterized protein</fullName>
    </submittedName>
</protein>
<feature type="compositionally biased region" description="Polar residues" evidence="1">
    <location>
        <begin position="1"/>
        <end position="19"/>
    </location>
</feature>
<feature type="compositionally biased region" description="Pro residues" evidence="1">
    <location>
        <begin position="362"/>
        <end position="376"/>
    </location>
</feature>
<gene>
    <name evidence="2" type="ORF">RSOLAG1IB_01379</name>
</gene>
<sequence length="456" mass="48977">MYQRPTTTRDAISLRTTRPTPRKPKHGRSGVGSKLKSTYSDAARAFLHHKIEEAQVLVEDAFEILHSPASQETDQLATYRRKWDILRITLETTLYTTPVSGSAAKLSRSIANGSSSGAIPRSPSSPRSKSPLDDPLLLSPPSLLGTIHTRSLKLFTPALECPNSRFLPAAVLVALVLASLKLDCPQVGRGMVDDWLTNRDSLGLGSEANARKGTKAEDEREGYEKVVEVYCLHVLPRLSEWEHAKEFLDSELEMRPSKREELIATLAAHHTQSLLPPSPRGSHLQNLDNSVSGSSGAPTPRAVSPAPSSVSSHTAVPNSRSVATLRASQVLPSPLSPSPTPASRQWQPTNRPSSRVPTSLAIPPPAPTLAPQPSSPAQPTILQLLKVVVVPYLRRVNAPVLVLAIILSLVGLASRFGRRPKGGSGAEMARRRLAGSSGGIWAGLIDAIKMSGRGLV</sequence>
<evidence type="ECO:0000256" key="1">
    <source>
        <dbReference type="SAM" id="MobiDB-lite"/>
    </source>
</evidence>
<feature type="region of interest" description="Disordered" evidence="1">
    <location>
        <begin position="331"/>
        <end position="376"/>
    </location>
</feature>
<evidence type="ECO:0000313" key="2">
    <source>
        <dbReference type="EMBL" id="CEL55369.1"/>
    </source>
</evidence>